<dbReference type="InterPro" id="IPR000653">
    <property type="entry name" value="DegT/StrS_aminotransferase"/>
</dbReference>
<dbReference type="PIRSF" id="PIRSF000390">
    <property type="entry name" value="PLP_StrS"/>
    <property type="match status" value="1"/>
</dbReference>
<feature type="modified residue" description="N6-(pyridoxal phosphate)lysine" evidence="3">
    <location>
        <position position="162"/>
    </location>
</feature>
<dbReference type="PANTHER" id="PTHR30244:SF34">
    <property type="entry name" value="DTDP-4-AMINO-4,6-DIDEOXYGALACTOSE TRANSAMINASE"/>
    <property type="match status" value="1"/>
</dbReference>
<dbReference type="InterPro" id="IPR015424">
    <property type="entry name" value="PyrdxlP-dep_Trfase"/>
</dbReference>
<evidence type="ECO:0000256" key="1">
    <source>
        <dbReference type="ARBA" id="ARBA00037999"/>
    </source>
</evidence>
<dbReference type="EMBL" id="JAMXLR010000092">
    <property type="protein sequence ID" value="MCO6047427.1"/>
    <property type="molecule type" value="Genomic_DNA"/>
</dbReference>
<protein>
    <submittedName>
        <fullName evidence="6">DegT/DnrJ/EryC1/StrS family aminotransferase</fullName>
    </submittedName>
</protein>
<proteinExistence type="inferred from homology"/>
<comment type="caution">
    <text evidence="6">The sequence shown here is derived from an EMBL/GenBank/DDBJ whole genome shotgun (WGS) entry which is preliminary data.</text>
</comment>
<dbReference type="GO" id="GO:0030170">
    <property type="term" value="F:pyridoxal phosphate binding"/>
    <property type="evidence" value="ECO:0007669"/>
    <property type="project" value="TreeGrafter"/>
</dbReference>
<keyword evidence="3 4" id="KW-0663">Pyridoxal phosphate</keyword>
<dbReference type="Pfam" id="PF01041">
    <property type="entry name" value="DegT_DnrJ_EryC1"/>
    <property type="match status" value="1"/>
</dbReference>
<evidence type="ECO:0000256" key="3">
    <source>
        <dbReference type="PIRSR" id="PIRSR000390-2"/>
    </source>
</evidence>
<comment type="similarity">
    <text evidence="1 4">Belongs to the DegT/DnrJ/EryC1 family.</text>
</comment>
<evidence type="ECO:0000256" key="4">
    <source>
        <dbReference type="RuleBase" id="RU004508"/>
    </source>
</evidence>
<name>A0A9X2JJB6_9BACT</name>
<evidence type="ECO:0000313" key="7">
    <source>
        <dbReference type="Proteomes" id="UP001155241"/>
    </source>
</evidence>
<keyword evidence="7" id="KW-1185">Reference proteome</keyword>
<organism evidence="6 7">
    <name type="scientific">Aeoliella straminimaris</name>
    <dbReference type="NCBI Taxonomy" id="2954799"/>
    <lineage>
        <taxon>Bacteria</taxon>
        <taxon>Pseudomonadati</taxon>
        <taxon>Planctomycetota</taxon>
        <taxon>Planctomycetia</taxon>
        <taxon>Pirellulales</taxon>
        <taxon>Lacipirellulaceae</taxon>
        <taxon>Aeoliella</taxon>
    </lineage>
</organism>
<dbReference type="Gene3D" id="3.90.1150.10">
    <property type="entry name" value="Aspartate Aminotransferase, domain 1"/>
    <property type="match status" value="1"/>
</dbReference>
<evidence type="ECO:0000256" key="2">
    <source>
        <dbReference type="PIRSR" id="PIRSR000390-1"/>
    </source>
</evidence>
<dbReference type="GO" id="GO:0008483">
    <property type="term" value="F:transaminase activity"/>
    <property type="evidence" value="ECO:0007669"/>
    <property type="project" value="UniProtKB-KW"/>
</dbReference>
<evidence type="ECO:0000256" key="5">
    <source>
        <dbReference type="SAM" id="MobiDB-lite"/>
    </source>
</evidence>
<dbReference type="GO" id="GO:0000271">
    <property type="term" value="P:polysaccharide biosynthetic process"/>
    <property type="evidence" value="ECO:0007669"/>
    <property type="project" value="TreeGrafter"/>
</dbReference>
<keyword evidence="6" id="KW-0808">Transferase</keyword>
<dbReference type="Proteomes" id="UP001155241">
    <property type="component" value="Unassembled WGS sequence"/>
</dbReference>
<dbReference type="InterPro" id="IPR015421">
    <property type="entry name" value="PyrdxlP-dep_Trfase_major"/>
</dbReference>
<dbReference type="Gene3D" id="3.40.640.10">
    <property type="entry name" value="Type I PLP-dependent aspartate aminotransferase-like (Major domain)"/>
    <property type="match status" value="1"/>
</dbReference>
<keyword evidence="6" id="KW-0032">Aminotransferase</keyword>
<reference evidence="6" key="1">
    <citation type="submission" date="2022-06" db="EMBL/GenBank/DDBJ databases">
        <title>Aeoliella straminimaris, a novel planctomycete from sediments.</title>
        <authorList>
            <person name="Vitorino I.R."/>
            <person name="Lage O.M."/>
        </authorList>
    </citation>
    <scope>NUCLEOTIDE SEQUENCE</scope>
    <source>
        <strain evidence="6">ICT_H6.2</strain>
    </source>
</reference>
<accession>A0A9X2JJB6</accession>
<dbReference type="RefSeq" id="WP_252855537.1">
    <property type="nucleotide sequence ID" value="NZ_JAMXLR010000092.1"/>
</dbReference>
<dbReference type="InterPro" id="IPR015422">
    <property type="entry name" value="PyrdxlP-dep_Trfase_small"/>
</dbReference>
<gene>
    <name evidence="6" type="ORF">NG895_26285</name>
</gene>
<dbReference type="SUPFAM" id="SSF53383">
    <property type="entry name" value="PLP-dependent transferases"/>
    <property type="match status" value="1"/>
</dbReference>
<evidence type="ECO:0000313" key="6">
    <source>
        <dbReference type="EMBL" id="MCO6047427.1"/>
    </source>
</evidence>
<dbReference type="AlphaFoldDB" id="A0A9X2JJB6"/>
<dbReference type="PANTHER" id="PTHR30244">
    <property type="entry name" value="TRANSAMINASE"/>
    <property type="match status" value="1"/>
</dbReference>
<feature type="active site" description="Proton acceptor" evidence="2">
    <location>
        <position position="162"/>
    </location>
</feature>
<sequence length="389" mass="42738">MSSTLAPHRRGRRPSANASPPPANTPAAMPLTYFRGRVALAAILRGLGIGPGDEVAVQAFTCVAVPEGVMATGATPVYADIGSDSFNVDAESLSRAITPATRAIVVQHTFGTPAEMPRIMEIASEAGLAVVEDCCHDMGTTLDGHPLGSFGVASFTSFEWGKPVVAGLGGEAVVRDAALRQRLAAEYEQCELPSRKKQLQLELQYLAFGLLYRPQWYWRVREAFHQLGRLGAVAGNFRSAEQSQEVSPEFSLRMSHRMTRRAIAGRQQLPAIRQHSRLMADAYRQAISSSTIAHPNLPAGADTYFARYPLRVTDKPRLLAEARQQRIELAEWYRTVIHPLEGDQLRAVGYEPGSCPQAEQRASEIVSLPTHRRTRHDFPQRAAQLLNQH</sequence>
<feature type="region of interest" description="Disordered" evidence="5">
    <location>
        <begin position="1"/>
        <end position="27"/>
    </location>
</feature>